<gene>
    <name evidence="3" type="ORF">B0J11DRAFT_216623</name>
</gene>
<dbReference type="Proteomes" id="UP000700596">
    <property type="component" value="Unassembled WGS sequence"/>
</dbReference>
<evidence type="ECO:0000256" key="1">
    <source>
        <dbReference type="SAM" id="MobiDB-lite"/>
    </source>
</evidence>
<organism evidence="3 4">
    <name type="scientific">Dendryphion nanum</name>
    <dbReference type="NCBI Taxonomy" id="256645"/>
    <lineage>
        <taxon>Eukaryota</taxon>
        <taxon>Fungi</taxon>
        <taxon>Dikarya</taxon>
        <taxon>Ascomycota</taxon>
        <taxon>Pezizomycotina</taxon>
        <taxon>Dothideomycetes</taxon>
        <taxon>Pleosporomycetidae</taxon>
        <taxon>Pleosporales</taxon>
        <taxon>Torulaceae</taxon>
        <taxon>Dendryphion</taxon>
    </lineage>
</organism>
<proteinExistence type="predicted"/>
<dbReference type="EMBL" id="JAGMWT010000003">
    <property type="protein sequence ID" value="KAH7132088.1"/>
    <property type="molecule type" value="Genomic_DNA"/>
</dbReference>
<dbReference type="AlphaFoldDB" id="A0A9P9E6R2"/>
<feature type="region of interest" description="Disordered" evidence="1">
    <location>
        <begin position="80"/>
        <end position="111"/>
    </location>
</feature>
<keyword evidence="2" id="KW-0472">Membrane</keyword>
<name>A0A9P9E6R2_9PLEO</name>
<sequence length="164" mass="18755">MLAIHMDSQRLPRRTWRRVNVCYLVPFSVFSAMGSLSLRSSFSGRMLLFCRLFVRKYGQLHMCDARVIYPSSPNWASPSLDVRNSYSQGEDFQSPTPPQMKQSGSRASSNRQIQRLFECENGRDRLVKLQAPTYPPARASSHHNKLARTAKFHLEFCGGVRLDA</sequence>
<comment type="caution">
    <text evidence="3">The sequence shown here is derived from an EMBL/GenBank/DDBJ whole genome shotgun (WGS) entry which is preliminary data.</text>
</comment>
<accession>A0A9P9E6R2</accession>
<evidence type="ECO:0000313" key="4">
    <source>
        <dbReference type="Proteomes" id="UP000700596"/>
    </source>
</evidence>
<reference evidence="3" key="1">
    <citation type="journal article" date="2021" name="Nat. Commun.">
        <title>Genetic determinants of endophytism in the Arabidopsis root mycobiome.</title>
        <authorList>
            <person name="Mesny F."/>
            <person name="Miyauchi S."/>
            <person name="Thiergart T."/>
            <person name="Pickel B."/>
            <person name="Atanasova L."/>
            <person name="Karlsson M."/>
            <person name="Huettel B."/>
            <person name="Barry K.W."/>
            <person name="Haridas S."/>
            <person name="Chen C."/>
            <person name="Bauer D."/>
            <person name="Andreopoulos W."/>
            <person name="Pangilinan J."/>
            <person name="LaButti K."/>
            <person name="Riley R."/>
            <person name="Lipzen A."/>
            <person name="Clum A."/>
            <person name="Drula E."/>
            <person name="Henrissat B."/>
            <person name="Kohler A."/>
            <person name="Grigoriev I.V."/>
            <person name="Martin F.M."/>
            <person name="Hacquard S."/>
        </authorList>
    </citation>
    <scope>NUCLEOTIDE SEQUENCE</scope>
    <source>
        <strain evidence="3">MPI-CAGE-CH-0243</strain>
    </source>
</reference>
<feature type="transmembrane region" description="Helical" evidence="2">
    <location>
        <begin position="21"/>
        <end position="42"/>
    </location>
</feature>
<keyword evidence="4" id="KW-1185">Reference proteome</keyword>
<evidence type="ECO:0000313" key="3">
    <source>
        <dbReference type="EMBL" id="KAH7132088.1"/>
    </source>
</evidence>
<protein>
    <submittedName>
        <fullName evidence="3">Uncharacterized protein</fullName>
    </submittedName>
</protein>
<keyword evidence="2" id="KW-0812">Transmembrane</keyword>
<evidence type="ECO:0000256" key="2">
    <source>
        <dbReference type="SAM" id="Phobius"/>
    </source>
</evidence>
<keyword evidence="2" id="KW-1133">Transmembrane helix</keyword>